<dbReference type="RefSeq" id="WP_206726375.1">
    <property type="nucleotide sequence ID" value="NZ_CP071090.1"/>
</dbReference>
<gene>
    <name evidence="2" type="ORF">JY651_07690</name>
</gene>
<accession>A0ABX7P2X1</accession>
<protein>
    <submittedName>
        <fullName evidence="2">CGNR zinc finger domain-containing protein</fullName>
    </submittedName>
</protein>
<sequence>MMPRRRQPSPAPAQTDVPVRPFRFVGGEVVLDFINTVDWGDDVLVHERLVDYSALTRWAEAAGVLTTTEGRALRHTASPNAAASAHADALGLRGILQQLFSSVTQGKVATGPFRTFNAALGEVLPLRLLARTTARRTDAAAVWTWRGWGENPTCVLWPVIWSAAQLLASPDVMHLRMCAGPVCGWMYVDRSRNGLRRWCEMRTCGAQDKARRYYARTHGH</sequence>
<dbReference type="EMBL" id="CP071090">
    <property type="protein sequence ID" value="QSQ24814.1"/>
    <property type="molecule type" value="Genomic_DNA"/>
</dbReference>
<dbReference type="Proteomes" id="UP000662747">
    <property type="component" value="Chromosome"/>
</dbReference>
<dbReference type="Pfam" id="PF11706">
    <property type="entry name" value="zf-CGNR"/>
    <property type="match status" value="1"/>
</dbReference>
<evidence type="ECO:0000313" key="3">
    <source>
        <dbReference type="Proteomes" id="UP000662747"/>
    </source>
</evidence>
<dbReference type="Pfam" id="PF07336">
    <property type="entry name" value="ABATE"/>
    <property type="match status" value="1"/>
</dbReference>
<evidence type="ECO:0000259" key="1">
    <source>
        <dbReference type="Pfam" id="PF11706"/>
    </source>
</evidence>
<reference evidence="2 3" key="1">
    <citation type="submission" date="2021-02" db="EMBL/GenBank/DDBJ databases">
        <title>De Novo genome assembly of isolated myxobacteria.</title>
        <authorList>
            <person name="Stevens D.C."/>
        </authorList>
    </citation>
    <scope>NUCLEOTIDE SEQUENCE [LARGE SCALE GENOMIC DNA]</scope>
    <source>
        <strain evidence="3">SCPEA02</strain>
    </source>
</reference>
<feature type="domain" description="Zinc finger CGNR" evidence="1">
    <location>
        <begin position="175"/>
        <end position="216"/>
    </location>
</feature>
<evidence type="ECO:0000313" key="2">
    <source>
        <dbReference type="EMBL" id="QSQ24814.1"/>
    </source>
</evidence>
<organism evidence="2 3">
    <name type="scientific">Pyxidicoccus parkwayensis</name>
    <dbReference type="NCBI Taxonomy" id="2813578"/>
    <lineage>
        <taxon>Bacteria</taxon>
        <taxon>Pseudomonadati</taxon>
        <taxon>Myxococcota</taxon>
        <taxon>Myxococcia</taxon>
        <taxon>Myxococcales</taxon>
        <taxon>Cystobacterineae</taxon>
        <taxon>Myxococcaceae</taxon>
        <taxon>Pyxidicoccus</taxon>
    </lineage>
</organism>
<name>A0ABX7P2X1_9BACT</name>
<keyword evidence="3" id="KW-1185">Reference proteome</keyword>
<dbReference type="PANTHER" id="PTHR35525">
    <property type="entry name" value="BLL6575 PROTEIN"/>
    <property type="match status" value="1"/>
</dbReference>
<dbReference type="PANTHER" id="PTHR35525:SF3">
    <property type="entry name" value="BLL6575 PROTEIN"/>
    <property type="match status" value="1"/>
</dbReference>
<dbReference type="InterPro" id="IPR010852">
    <property type="entry name" value="ABATE"/>
</dbReference>
<proteinExistence type="predicted"/>
<dbReference type="SUPFAM" id="SSF160904">
    <property type="entry name" value="Jann2411-like"/>
    <property type="match status" value="1"/>
</dbReference>
<dbReference type="InterPro" id="IPR023286">
    <property type="entry name" value="ABATE_dom_sf"/>
</dbReference>
<dbReference type="InterPro" id="IPR021005">
    <property type="entry name" value="Znf_CGNR"/>
</dbReference>
<dbReference type="Gene3D" id="1.10.3300.10">
    <property type="entry name" value="Jann2411-like domain"/>
    <property type="match status" value="1"/>
</dbReference>